<keyword evidence="1" id="KW-1133">Transmembrane helix</keyword>
<reference evidence="3" key="1">
    <citation type="submission" date="2016-10" db="EMBL/GenBank/DDBJ databases">
        <authorList>
            <person name="Varghese N."/>
            <person name="Submissions S."/>
        </authorList>
    </citation>
    <scope>NUCLEOTIDE SEQUENCE [LARGE SCALE GENOMIC DNA]</scope>
    <source>
        <strain evidence="3">DSM 26542</strain>
    </source>
</reference>
<accession>A0A1I3KRU6</accession>
<dbReference type="Proteomes" id="UP000243887">
    <property type="component" value="Unassembled WGS sequence"/>
</dbReference>
<evidence type="ECO:0000256" key="1">
    <source>
        <dbReference type="SAM" id="Phobius"/>
    </source>
</evidence>
<evidence type="ECO:0000313" key="3">
    <source>
        <dbReference type="Proteomes" id="UP000243887"/>
    </source>
</evidence>
<dbReference type="RefSeq" id="WP_090677392.1">
    <property type="nucleotide sequence ID" value="NZ_FORU01000001.1"/>
</dbReference>
<evidence type="ECO:0000313" key="2">
    <source>
        <dbReference type="EMBL" id="SFI75233.1"/>
    </source>
</evidence>
<name>A0A1I3KRU6_9FLAO</name>
<organism evidence="2 3">
    <name type="scientific">Myroides guanonis</name>
    <dbReference type="NCBI Taxonomy" id="1150112"/>
    <lineage>
        <taxon>Bacteria</taxon>
        <taxon>Pseudomonadati</taxon>
        <taxon>Bacteroidota</taxon>
        <taxon>Flavobacteriia</taxon>
        <taxon>Flavobacteriales</taxon>
        <taxon>Flavobacteriaceae</taxon>
        <taxon>Myroides</taxon>
    </lineage>
</organism>
<dbReference type="OrthoDB" id="1179771at2"/>
<feature type="transmembrane region" description="Helical" evidence="1">
    <location>
        <begin position="32"/>
        <end position="49"/>
    </location>
</feature>
<dbReference type="AlphaFoldDB" id="A0A1I3KRU6"/>
<proteinExistence type="predicted"/>
<keyword evidence="1" id="KW-0472">Membrane</keyword>
<gene>
    <name evidence="2" type="ORF">SAMN04487893_10150</name>
</gene>
<sequence length="77" mass="8887">MKAQTKSSVYMFISFATIFLITRFLLGKFTELSWIWLPIISAGIAVFLAPQFKVVQTKDGEKILMRWIFIKGVKTLK</sequence>
<dbReference type="EMBL" id="FORU01000001">
    <property type="protein sequence ID" value="SFI75233.1"/>
    <property type="molecule type" value="Genomic_DNA"/>
</dbReference>
<dbReference type="STRING" id="1150112.SAMN04487893_10150"/>
<keyword evidence="3" id="KW-1185">Reference proteome</keyword>
<keyword evidence="1" id="KW-0812">Transmembrane</keyword>
<feature type="transmembrane region" description="Helical" evidence="1">
    <location>
        <begin position="7"/>
        <end position="26"/>
    </location>
</feature>
<protein>
    <submittedName>
        <fullName evidence="2">Uncharacterized protein</fullName>
    </submittedName>
</protein>